<name>A0A822YC38_NELNU</name>
<reference evidence="1 2" key="1">
    <citation type="journal article" date="2020" name="Mol. Biol. Evol.">
        <title>Distinct Expression and Methylation Patterns for Genes with Different Fates following a Single Whole-Genome Duplication in Flowering Plants.</title>
        <authorList>
            <person name="Shi T."/>
            <person name="Rahmani R.S."/>
            <person name="Gugger P.F."/>
            <person name="Wang M."/>
            <person name="Li H."/>
            <person name="Zhang Y."/>
            <person name="Li Z."/>
            <person name="Wang Q."/>
            <person name="Van de Peer Y."/>
            <person name="Marchal K."/>
            <person name="Chen J."/>
        </authorList>
    </citation>
    <scope>NUCLEOTIDE SEQUENCE [LARGE SCALE GENOMIC DNA]</scope>
    <source>
        <tissue evidence="1">Leaf</tissue>
    </source>
</reference>
<gene>
    <name evidence="1" type="ORF">HUJ06_030104</name>
</gene>
<proteinExistence type="predicted"/>
<dbReference type="AlphaFoldDB" id="A0A822YC38"/>
<dbReference type="Proteomes" id="UP000607653">
    <property type="component" value="Unassembled WGS sequence"/>
</dbReference>
<evidence type="ECO:0000313" key="2">
    <source>
        <dbReference type="Proteomes" id="UP000607653"/>
    </source>
</evidence>
<organism evidence="1 2">
    <name type="scientific">Nelumbo nucifera</name>
    <name type="common">Sacred lotus</name>
    <dbReference type="NCBI Taxonomy" id="4432"/>
    <lineage>
        <taxon>Eukaryota</taxon>
        <taxon>Viridiplantae</taxon>
        <taxon>Streptophyta</taxon>
        <taxon>Embryophyta</taxon>
        <taxon>Tracheophyta</taxon>
        <taxon>Spermatophyta</taxon>
        <taxon>Magnoliopsida</taxon>
        <taxon>Proteales</taxon>
        <taxon>Nelumbonaceae</taxon>
        <taxon>Nelumbo</taxon>
    </lineage>
</organism>
<dbReference type="EMBL" id="DUZY01000002">
    <property type="protein sequence ID" value="DAD28636.1"/>
    <property type="molecule type" value="Genomic_DNA"/>
</dbReference>
<keyword evidence="2" id="KW-1185">Reference proteome</keyword>
<comment type="caution">
    <text evidence="1">The sequence shown here is derived from an EMBL/GenBank/DDBJ whole genome shotgun (WGS) entry which is preliminary data.</text>
</comment>
<evidence type="ECO:0000313" key="1">
    <source>
        <dbReference type="EMBL" id="DAD28636.1"/>
    </source>
</evidence>
<accession>A0A822YC38</accession>
<protein>
    <submittedName>
        <fullName evidence="1">Uncharacterized protein</fullName>
    </submittedName>
</protein>
<sequence length="110" mass="12338">MVLHFSFHHPRIATNAVISGAWKRWELQSWCVEEVVVMVEKGKEESMATRKVEAILALAEIGRSLDSTQLDLASAVEAGRIIGEIVFHYFDSEKSLYFSACFSFGGFPLL</sequence>